<accession>A0A432XB79</accession>
<reference evidence="2" key="1">
    <citation type="journal article" date="2018" name="Front. Microbiol.">
        <title>Genome-Based Analysis Reveals the Taxonomy and Diversity of the Family Idiomarinaceae.</title>
        <authorList>
            <person name="Liu Y."/>
            <person name="Lai Q."/>
            <person name="Shao Z."/>
        </authorList>
    </citation>
    <scope>NUCLEOTIDE SEQUENCE [LARGE SCALE GENOMIC DNA]</scope>
    <source>
        <strain evidence="2">SW15</strain>
    </source>
</reference>
<evidence type="ECO:0000313" key="1">
    <source>
        <dbReference type="EMBL" id="RUO45906.1"/>
    </source>
</evidence>
<dbReference type="EMBL" id="PIPT01000012">
    <property type="protein sequence ID" value="RUO45906.1"/>
    <property type="molecule type" value="Genomic_DNA"/>
</dbReference>
<dbReference type="Proteomes" id="UP000286678">
    <property type="component" value="Unassembled WGS sequence"/>
</dbReference>
<name>A0A432XB79_9GAMM</name>
<keyword evidence="2" id="KW-1185">Reference proteome</keyword>
<evidence type="ECO:0000313" key="2">
    <source>
        <dbReference type="Proteomes" id="UP000286678"/>
    </source>
</evidence>
<dbReference type="AlphaFoldDB" id="A0A432XB79"/>
<gene>
    <name evidence="1" type="ORF">CWE21_12930</name>
</gene>
<proteinExistence type="predicted"/>
<organism evidence="1 2">
    <name type="scientific">Pseudidiomarina aquimaris</name>
    <dbReference type="NCBI Taxonomy" id="641841"/>
    <lineage>
        <taxon>Bacteria</taxon>
        <taxon>Pseudomonadati</taxon>
        <taxon>Pseudomonadota</taxon>
        <taxon>Gammaproteobacteria</taxon>
        <taxon>Alteromonadales</taxon>
        <taxon>Idiomarinaceae</taxon>
        <taxon>Pseudidiomarina</taxon>
    </lineage>
</organism>
<protein>
    <submittedName>
        <fullName evidence="1">Uncharacterized protein</fullName>
    </submittedName>
</protein>
<comment type="caution">
    <text evidence="1">The sequence shown here is derived from an EMBL/GenBank/DDBJ whole genome shotgun (WGS) entry which is preliminary data.</text>
</comment>
<sequence length="164" mass="19255">MLGNELPAEWNALEWAVQATVTHWQLAVKHPPQLEVLGCQVSRWMPHFSWCESGESLWLLQQLNDVYWLSEFRHAPTKELPATSNWRGLRLQRFSAQGQIIEVHHSPHHPQQLESFLKLRHPLRKPKMMELSHGRFYMSLQNPTEEVFIYQRAEGTLLVSAKQK</sequence>
<dbReference type="OrthoDB" id="6238336at2"/>
<dbReference type="RefSeq" id="WP_126834856.1">
    <property type="nucleotide sequence ID" value="NZ_PIPT01000012.1"/>
</dbReference>